<comment type="caution">
    <text evidence="2">The sequence shown here is derived from an EMBL/GenBank/DDBJ whole genome shotgun (WGS) entry which is preliminary data.</text>
</comment>
<evidence type="ECO:0000313" key="2">
    <source>
        <dbReference type="EMBL" id="GLW59637.1"/>
    </source>
</evidence>
<dbReference type="AlphaFoldDB" id="A0A9W6UU02"/>
<dbReference type="Proteomes" id="UP001165143">
    <property type="component" value="Unassembled WGS sequence"/>
</dbReference>
<protein>
    <submittedName>
        <fullName evidence="2">Uncharacterized protein</fullName>
    </submittedName>
</protein>
<proteinExistence type="predicted"/>
<feature type="region of interest" description="Disordered" evidence="1">
    <location>
        <begin position="23"/>
        <end position="44"/>
    </location>
</feature>
<reference evidence="2" key="1">
    <citation type="submission" date="2023-02" db="EMBL/GenBank/DDBJ databases">
        <title>Kitasatospora phosalacinea NBRC 14362.</title>
        <authorList>
            <person name="Ichikawa N."/>
            <person name="Sato H."/>
            <person name="Tonouchi N."/>
        </authorList>
    </citation>
    <scope>NUCLEOTIDE SEQUENCE</scope>
    <source>
        <strain evidence="2">NBRC 14362</strain>
    </source>
</reference>
<sequence length="150" mass="15203">MEIGASLVAGAETFELVQPGEGALDHPAHLAQPGPMGDAAPGDQRLDAALPQQAAVLVEVVAPVCVQAPGLAAGASPQSPDRRDGVQQWQELGDVVPVAAGERDGERDSVPVDDQVVLGAGAGAVDGRGADVIPPLTDRFRMRFGASAGR</sequence>
<evidence type="ECO:0000313" key="3">
    <source>
        <dbReference type="Proteomes" id="UP001165143"/>
    </source>
</evidence>
<evidence type="ECO:0000256" key="1">
    <source>
        <dbReference type="SAM" id="MobiDB-lite"/>
    </source>
</evidence>
<accession>A0A9W6UU02</accession>
<dbReference type="EMBL" id="BSRX01000124">
    <property type="protein sequence ID" value="GLW59637.1"/>
    <property type="molecule type" value="Genomic_DNA"/>
</dbReference>
<organism evidence="2 3">
    <name type="scientific">Kitasatospora phosalacinea</name>
    <dbReference type="NCBI Taxonomy" id="2065"/>
    <lineage>
        <taxon>Bacteria</taxon>
        <taxon>Bacillati</taxon>
        <taxon>Actinomycetota</taxon>
        <taxon>Actinomycetes</taxon>
        <taxon>Kitasatosporales</taxon>
        <taxon>Streptomycetaceae</taxon>
        <taxon>Kitasatospora</taxon>
    </lineage>
</organism>
<gene>
    <name evidence="2" type="ORF">Kpho01_76470</name>
</gene>
<name>A0A9W6UU02_9ACTN</name>